<feature type="transmembrane region" description="Helical" evidence="7">
    <location>
        <begin position="109"/>
        <end position="128"/>
    </location>
</feature>
<dbReference type="Proteomes" id="UP000078454">
    <property type="component" value="Unassembled WGS sequence"/>
</dbReference>
<gene>
    <name evidence="9" type="ORF">A8708_29350</name>
</gene>
<name>A0A198ACQ2_9BACL</name>
<keyword evidence="4 7" id="KW-0812">Transmembrane</keyword>
<evidence type="ECO:0000256" key="5">
    <source>
        <dbReference type="ARBA" id="ARBA00022989"/>
    </source>
</evidence>
<dbReference type="CDD" id="cd06261">
    <property type="entry name" value="TM_PBP2"/>
    <property type="match status" value="1"/>
</dbReference>
<keyword evidence="5 7" id="KW-1133">Transmembrane helix</keyword>
<comment type="similarity">
    <text evidence="7">Belongs to the binding-protein-dependent transport system permease family.</text>
</comment>
<evidence type="ECO:0000256" key="3">
    <source>
        <dbReference type="ARBA" id="ARBA00022475"/>
    </source>
</evidence>
<accession>A0A198ACQ2</accession>
<dbReference type="InterPro" id="IPR035906">
    <property type="entry name" value="MetI-like_sf"/>
</dbReference>
<feature type="transmembrane region" description="Helical" evidence="7">
    <location>
        <begin position="259"/>
        <end position="276"/>
    </location>
</feature>
<keyword evidence="10" id="KW-1185">Reference proteome</keyword>
<feature type="transmembrane region" description="Helical" evidence="7">
    <location>
        <begin position="9"/>
        <end position="31"/>
    </location>
</feature>
<keyword evidence="6 7" id="KW-0472">Membrane</keyword>
<evidence type="ECO:0000256" key="1">
    <source>
        <dbReference type="ARBA" id="ARBA00004651"/>
    </source>
</evidence>
<dbReference type="GO" id="GO:0005886">
    <property type="term" value="C:plasma membrane"/>
    <property type="evidence" value="ECO:0007669"/>
    <property type="project" value="UniProtKB-SubCell"/>
</dbReference>
<evidence type="ECO:0000313" key="10">
    <source>
        <dbReference type="Proteomes" id="UP000078454"/>
    </source>
</evidence>
<feature type="transmembrane region" description="Helical" evidence="7">
    <location>
        <begin position="74"/>
        <end position="97"/>
    </location>
</feature>
<organism evidence="9 10">
    <name type="scientific">Paenibacillus oryzisoli</name>
    <dbReference type="NCBI Taxonomy" id="1850517"/>
    <lineage>
        <taxon>Bacteria</taxon>
        <taxon>Bacillati</taxon>
        <taxon>Bacillota</taxon>
        <taxon>Bacilli</taxon>
        <taxon>Bacillales</taxon>
        <taxon>Paenibacillaceae</taxon>
        <taxon>Paenibacillus</taxon>
    </lineage>
</organism>
<reference evidence="9 10" key="1">
    <citation type="submission" date="2016-05" db="EMBL/GenBank/DDBJ databases">
        <title>Paenibacillus sp. 1ZS3-15 nov., isolated from the rhizosphere soil.</title>
        <authorList>
            <person name="Zhang X.X."/>
            <person name="Zhang J."/>
        </authorList>
    </citation>
    <scope>NUCLEOTIDE SEQUENCE [LARGE SCALE GENOMIC DNA]</scope>
    <source>
        <strain evidence="9 10">1ZS3-15</strain>
    </source>
</reference>
<feature type="transmembrane region" description="Helical" evidence="7">
    <location>
        <begin position="140"/>
        <end position="161"/>
    </location>
</feature>
<feature type="domain" description="ABC transmembrane type-1" evidence="8">
    <location>
        <begin position="74"/>
        <end position="270"/>
    </location>
</feature>
<keyword evidence="3" id="KW-1003">Cell membrane</keyword>
<dbReference type="InterPro" id="IPR000515">
    <property type="entry name" value="MetI-like"/>
</dbReference>
<dbReference type="RefSeq" id="WP_068664237.1">
    <property type="nucleotide sequence ID" value="NZ_LYPB01000063.1"/>
</dbReference>
<evidence type="ECO:0000256" key="7">
    <source>
        <dbReference type="RuleBase" id="RU363032"/>
    </source>
</evidence>
<evidence type="ECO:0000256" key="4">
    <source>
        <dbReference type="ARBA" id="ARBA00022692"/>
    </source>
</evidence>
<dbReference type="PANTHER" id="PTHR43744">
    <property type="entry name" value="ABC TRANSPORTER PERMEASE PROTEIN MG189-RELATED-RELATED"/>
    <property type="match status" value="1"/>
</dbReference>
<proteinExistence type="inferred from homology"/>
<protein>
    <submittedName>
        <fullName evidence="9">ABC transporter permease</fullName>
    </submittedName>
</protein>
<dbReference type="PROSITE" id="PS50928">
    <property type="entry name" value="ABC_TM1"/>
    <property type="match status" value="1"/>
</dbReference>
<dbReference type="Gene3D" id="1.10.3720.10">
    <property type="entry name" value="MetI-like"/>
    <property type="match status" value="1"/>
</dbReference>
<dbReference type="SUPFAM" id="SSF161098">
    <property type="entry name" value="MetI-like"/>
    <property type="match status" value="1"/>
</dbReference>
<dbReference type="STRING" id="1850517.A8708_29350"/>
<dbReference type="OrthoDB" id="9810086at2"/>
<comment type="caution">
    <text evidence="9">The sequence shown here is derived from an EMBL/GenBank/DDBJ whole genome shotgun (WGS) entry which is preliminary data.</text>
</comment>
<dbReference type="EMBL" id="LYPB01000063">
    <property type="protein sequence ID" value="OAS18723.1"/>
    <property type="molecule type" value="Genomic_DNA"/>
</dbReference>
<evidence type="ECO:0000256" key="2">
    <source>
        <dbReference type="ARBA" id="ARBA00022448"/>
    </source>
</evidence>
<evidence type="ECO:0000259" key="8">
    <source>
        <dbReference type="PROSITE" id="PS50928"/>
    </source>
</evidence>
<feature type="transmembrane region" description="Helical" evidence="7">
    <location>
        <begin position="182"/>
        <end position="205"/>
    </location>
</feature>
<sequence length="291" mass="32731">MTDKRWGNYLFDGINAFLLILFALITVVPFIHVISSSFASVAEYNSRSFLLFPKDFSLKAYKYIFSTNALPKSLGITVLITVAGTLISLLFTTLFAYPLSRNRFHFRRIIMFLVVITMIFNGGMIPDYLVVKELGLLNSYWSLILPRAIIAFYLIIMINFFKNIPEELEESAKIDGCGDVRMLFRIVIPLSMPAIATLTLFYAVLQWNTYMQAILYINDTVKWPIQVLLRQIVMVSQAGFVEQGSVAGESAIPPETVKMAVITVATTPILVVYPFLQKYFAKGALVGSVKG</sequence>
<evidence type="ECO:0000256" key="6">
    <source>
        <dbReference type="ARBA" id="ARBA00023136"/>
    </source>
</evidence>
<evidence type="ECO:0000313" key="9">
    <source>
        <dbReference type="EMBL" id="OAS18723.1"/>
    </source>
</evidence>
<dbReference type="GO" id="GO:0055085">
    <property type="term" value="P:transmembrane transport"/>
    <property type="evidence" value="ECO:0007669"/>
    <property type="project" value="InterPro"/>
</dbReference>
<comment type="subcellular location">
    <subcellularLocation>
        <location evidence="1 7">Cell membrane</location>
        <topology evidence="1 7">Multi-pass membrane protein</topology>
    </subcellularLocation>
</comment>
<dbReference type="Pfam" id="PF00528">
    <property type="entry name" value="BPD_transp_1"/>
    <property type="match status" value="1"/>
</dbReference>
<dbReference type="PANTHER" id="PTHR43744:SF9">
    <property type="entry name" value="POLYGALACTURONAN_RHAMNOGALACTURONAN TRANSPORT SYSTEM PERMEASE PROTEIN YTCP"/>
    <property type="match status" value="1"/>
</dbReference>
<dbReference type="AlphaFoldDB" id="A0A198ACQ2"/>
<keyword evidence="2 7" id="KW-0813">Transport</keyword>